<evidence type="ECO:0000313" key="2">
    <source>
        <dbReference type="EMBL" id="KAF7272127.1"/>
    </source>
</evidence>
<sequence>MWPRQLDGSFKSRSSQLPLHSRRRPLLSSGTNPPAPTCLPPRVPLPAARFATARVAGVRLCKTNQKVTEILYQPTRISKQNQVCLDPIDAELNNLRSPNIENGFYRNSQSPGGNEVWGCGAKNPLAITKAENKWARGLRGWGRLERRRSGGALHHWSTCHCRFVSSQRLGNRRNRSPTSPFPDKSPPREGPRTTVLDVITMKIAFREAG</sequence>
<feature type="region of interest" description="Disordered" evidence="1">
    <location>
        <begin position="169"/>
        <end position="192"/>
    </location>
</feature>
<name>A0A834IDZ5_RHYFE</name>
<comment type="caution">
    <text evidence="2">The sequence shown here is derived from an EMBL/GenBank/DDBJ whole genome shotgun (WGS) entry which is preliminary data.</text>
</comment>
<protein>
    <submittedName>
        <fullName evidence="2">Uncharacterized protein</fullName>
    </submittedName>
</protein>
<gene>
    <name evidence="2" type="ORF">GWI33_015057</name>
</gene>
<keyword evidence="3" id="KW-1185">Reference proteome</keyword>
<evidence type="ECO:0000256" key="1">
    <source>
        <dbReference type="SAM" id="MobiDB-lite"/>
    </source>
</evidence>
<proteinExistence type="predicted"/>
<dbReference type="AlphaFoldDB" id="A0A834IDZ5"/>
<dbReference type="Proteomes" id="UP000625711">
    <property type="component" value="Unassembled WGS sequence"/>
</dbReference>
<organism evidence="2 3">
    <name type="scientific">Rhynchophorus ferrugineus</name>
    <name type="common">Red palm weevil</name>
    <name type="synonym">Curculio ferrugineus</name>
    <dbReference type="NCBI Taxonomy" id="354439"/>
    <lineage>
        <taxon>Eukaryota</taxon>
        <taxon>Metazoa</taxon>
        <taxon>Ecdysozoa</taxon>
        <taxon>Arthropoda</taxon>
        <taxon>Hexapoda</taxon>
        <taxon>Insecta</taxon>
        <taxon>Pterygota</taxon>
        <taxon>Neoptera</taxon>
        <taxon>Endopterygota</taxon>
        <taxon>Coleoptera</taxon>
        <taxon>Polyphaga</taxon>
        <taxon>Cucujiformia</taxon>
        <taxon>Curculionidae</taxon>
        <taxon>Dryophthorinae</taxon>
        <taxon>Rhynchophorus</taxon>
    </lineage>
</organism>
<dbReference type="EMBL" id="JAACXV010013842">
    <property type="protein sequence ID" value="KAF7272127.1"/>
    <property type="molecule type" value="Genomic_DNA"/>
</dbReference>
<reference evidence="2" key="1">
    <citation type="submission" date="2020-08" db="EMBL/GenBank/DDBJ databases">
        <title>Genome sequencing and assembly of the red palm weevil Rhynchophorus ferrugineus.</title>
        <authorList>
            <person name="Dias G.B."/>
            <person name="Bergman C.M."/>
            <person name="Manee M."/>
        </authorList>
    </citation>
    <scope>NUCLEOTIDE SEQUENCE</scope>
    <source>
        <strain evidence="2">AA-2017</strain>
        <tissue evidence="2">Whole larva</tissue>
    </source>
</reference>
<feature type="region of interest" description="Disordered" evidence="1">
    <location>
        <begin position="1"/>
        <end position="40"/>
    </location>
</feature>
<accession>A0A834IDZ5</accession>
<evidence type="ECO:0000313" key="3">
    <source>
        <dbReference type="Proteomes" id="UP000625711"/>
    </source>
</evidence>